<dbReference type="WBParaSite" id="TCNE_0001215301-mRNA-1">
    <property type="protein sequence ID" value="TCNE_0001215301-mRNA-1"/>
    <property type="gene ID" value="TCNE_0001215301"/>
</dbReference>
<reference evidence="4" key="1">
    <citation type="submission" date="2016-06" db="UniProtKB">
        <authorList>
            <consortium name="WormBaseParasite"/>
        </authorList>
    </citation>
    <scope>IDENTIFICATION</scope>
</reference>
<feature type="signal peptide" evidence="1">
    <location>
        <begin position="1"/>
        <end position="18"/>
    </location>
</feature>
<evidence type="ECO:0000313" key="2">
    <source>
        <dbReference type="EMBL" id="VDM43473.1"/>
    </source>
</evidence>
<protein>
    <submittedName>
        <fullName evidence="4">DUF148 domain-containing protein</fullName>
    </submittedName>
</protein>
<name>A0A183UUI3_TOXCA</name>
<reference evidence="2 3" key="2">
    <citation type="submission" date="2018-11" db="EMBL/GenBank/DDBJ databases">
        <authorList>
            <consortium name="Pathogen Informatics"/>
        </authorList>
    </citation>
    <scope>NUCLEOTIDE SEQUENCE [LARGE SCALE GENOMIC DNA]</scope>
</reference>
<evidence type="ECO:0000313" key="4">
    <source>
        <dbReference type="WBParaSite" id="TCNE_0001215301-mRNA-1"/>
    </source>
</evidence>
<evidence type="ECO:0000313" key="3">
    <source>
        <dbReference type="Proteomes" id="UP000050794"/>
    </source>
</evidence>
<keyword evidence="1" id="KW-0732">Signal</keyword>
<keyword evidence="3" id="KW-1185">Reference proteome</keyword>
<accession>A0A183UUI3</accession>
<feature type="chain" id="PRO_5044553427" evidence="1">
    <location>
        <begin position="19"/>
        <end position="166"/>
    </location>
</feature>
<proteinExistence type="predicted"/>
<sequence>MNIFFPSLFFSLILVCQSGCDIGWVLRVANPYLCSFLQTVTNDTKEAIAQIYTAAVNLTKEELNNKLNEWAAKQGGELEEGLRKYLAEEADYWNRRYETLMRRITESNATAEAKRELIDIVNFEQDMDIKFNEYEAKLNAIQSKYNKDVEEEAKKIWDAIDTPEMR</sequence>
<dbReference type="EMBL" id="UYWY01021136">
    <property type="protein sequence ID" value="VDM43473.1"/>
    <property type="molecule type" value="Genomic_DNA"/>
</dbReference>
<dbReference type="Proteomes" id="UP000050794">
    <property type="component" value="Unassembled WGS sequence"/>
</dbReference>
<organism evidence="3 4">
    <name type="scientific">Toxocara canis</name>
    <name type="common">Canine roundworm</name>
    <dbReference type="NCBI Taxonomy" id="6265"/>
    <lineage>
        <taxon>Eukaryota</taxon>
        <taxon>Metazoa</taxon>
        <taxon>Ecdysozoa</taxon>
        <taxon>Nematoda</taxon>
        <taxon>Chromadorea</taxon>
        <taxon>Rhabditida</taxon>
        <taxon>Spirurina</taxon>
        <taxon>Ascaridomorpha</taxon>
        <taxon>Ascaridoidea</taxon>
        <taxon>Toxocaridae</taxon>
        <taxon>Toxocara</taxon>
    </lineage>
</organism>
<dbReference type="AlphaFoldDB" id="A0A183UUI3"/>
<gene>
    <name evidence="2" type="ORF">TCNE_LOCUS12152</name>
</gene>
<evidence type="ECO:0000256" key="1">
    <source>
        <dbReference type="SAM" id="SignalP"/>
    </source>
</evidence>